<dbReference type="Pfam" id="PF00106">
    <property type="entry name" value="adh_short"/>
    <property type="match status" value="1"/>
</dbReference>
<organism evidence="4 5">
    <name type="scientific">Elasticomyces elasticus</name>
    <dbReference type="NCBI Taxonomy" id="574655"/>
    <lineage>
        <taxon>Eukaryota</taxon>
        <taxon>Fungi</taxon>
        <taxon>Dikarya</taxon>
        <taxon>Ascomycota</taxon>
        <taxon>Pezizomycotina</taxon>
        <taxon>Dothideomycetes</taxon>
        <taxon>Dothideomycetidae</taxon>
        <taxon>Mycosphaerellales</taxon>
        <taxon>Teratosphaeriaceae</taxon>
        <taxon>Elasticomyces</taxon>
    </lineage>
</organism>
<dbReference type="AlphaFoldDB" id="A0AAN7VRR7"/>
<dbReference type="PANTHER" id="PTHR44229">
    <property type="entry name" value="15-HYDROXYPROSTAGLANDIN DEHYDROGENASE [NAD(+)]"/>
    <property type="match status" value="1"/>
</dbReference>
<dbReference type="InterPro" id="IPR002347">
    <property type="entry name" value="SDR_fam"/>
</dbReference>
<dbReference type="InterPro" id="IPR036291">
    <property type="entry name" value="NAD(P)-bd_dom_sf"/>
</dbReference>
<comment type="caution">
    <text evidence="4">The sequence shown here is derived from an EMBL/GenBank/DDBJ whole genome shotgun (WGS) entry which is preliminary data.</text>
</comment>
<dbReference type="SUPFAM" id="SSF51735">
    <property type="entry name" value="NAD(P)-binding Rossmann-fold domains"/>
    <property type="match status" value="1"/>
</dbReference>
<keyword evidence="3" id="KW-0560">Oxidoreductase</keyword>
<dbReference type="PANTHER" id="PTHR44229:SF4">
    <property type="entry name" value="15-HYDROXYPROSTAGLANDIN DEHYDROGENASE [NAD(+)]"/>
    <property type="match status" value="1"/>
</dbReference>
<comment type="similarity">
    <text evidence="1">Belongs to the short-chain dehydrogenases/reductases (SDR) family.</text>
</comment>
<dbReference type="PRINTS" id="PR00081">
    <property type="entry name" value="GDHRDH"/>
</dbReference>
<dbReference type="Gene3D" id="3.40.50.720">
    <property type="entry name" value="NAD(P)-binding Rossmann-like Domain"/>
    <property type="match status" value="1"/>
</dbReference>
<evidence type="ECO:0000256" key="1">
    <source>
        <dbReference type="ARBA" id="ARBA00006484"/>
    </source>
</evidence>
<dbReference type="GO" id="GO:0016616">
    <property type="term" value="F:oxidoreductase activity, acting on the CH-OH group of donors, NAD or NADP as acceptor"/>
    <property type="evidence" value="ECO:0007669"/>
    <property type="project" value="TreeGrafter"/>
</dbReference>
<dbReference type="EMBL" id="JAVRQU010000009">
    <property type="protein sequence ID" value="KAK5698641.1"/>
    <property type="molecule type" value="Genomic_DNA"/>
</dbReference>
<dbReference type="PROSITE" id="PS00061">
    <property type="entry name" value="ADH_SHORT"/>
    <property type="match status" value="1"/>
</dbReference>
<accession>A0AAN7VRR7</accession>
<proteinExistence type="inferred from homology"/>
<evidence type="ECO:0000256" key="3">
    <source>
        <dbReference type="ARBA" id="ARBA00023002"/>
    </source>
</evidence>
<evidence type="ECO:0000313" key="4">
    <source>
        <dbReference type="EMBL" id="KAK5698641.1"/>
    </source>
</evidence>
<reference evidence="4" key="1">
    <citation type="submission" date="2023-08" db="EMBL/GenBank/DDBJ databases">
        <title>Black Yeasts Isolated from many extreme environments.</title>
        <authorList>
            <person name="Coleine C."/>
            <person name="Stajich J.E."/>
            <person name="Selbmann L."/>
        </authorList>
    </citation>
    <scope>NUCLEOTIDE SEQUENCE</scope>
    <source>
        <strain evidence="4">CCFEE 5810</strain>
    </source>
</reference>
<name>A0AAN7VRR7_9PEZI</name>
<dbReference type="GO" id="GO:0005737">
    <property type="term" value="C:cytoplasm"/>
    <property type="evidence" value="ECO:0007669"/>
    <property type="project" value="TreeGrafter"/>
</dbReference>
<gene>
    <name evidence="4" type="ORF">LTR97_006288</name>
</gene>
<protein>
    <recommendedName>
        <fullName evidence="6">NAD(P)-binding protein</fullName>
    </recommendedName>
</protein>
<dbReference type="InterPro" id="IPR020904">
    <property type="entry name" value="Sc_DH/Rdtase_CS"/>
</dbReference>
<evidence type="ECO:0008006" key="6">
    <source>
        <dbReference type="Google" id="ProtNLM"/>
    </source>
</evidence>
<dbReference type="Proteomes" id="UP001310594">
    <property type="component" value="Unassembled WGS sequence"/>
</dbReference>
<evidence type="ECO:0000313" key="5">
    <source>
        <dbReference type="Proteomes" id="UP001310594"/>
    </source>
</evidence>
<sequence>MADLRKALITGGASGLGLAVAKSLLATGDWTVSLLDTNEQRGTEVASTLGSNADFKQVDVTDYASLSAAFQVVYEQQQRLDFVFANAGVVSAEDFYAESSLDGAPAEPSYKTLDIDLRAVINTSILARHYLGRPDNKARQKSLIVTASCGGFYAVPNDPLYAAAKHGIIGFVRSVARRYWNGDKIRVNAICPGLMRTNILPDAVFKMFPEDSLTPVEKVVEVVKMLLVSEKYVGQTVEVFGKQHWFRKQIEYCEPGMAAMMGVTEVL</sequence>
<keyword evidence="2" id="KW-0521">NADP</keyword>
<evidence type="ECO:0000256" key="2">
    <source>
        <dbReference type="ARBA" id="ARBA00022857"/>
    </source>
</evidence>